<comment type="caution">
    <text evidence="3">The sequence shown here is derived from an EMBL/GenBank/DDBJ whole genome shotgun (WGS) entry which is preliminary data.</text>
</comment>
<dbReference type="OrthoDB" id="566577at2759"/>
<dbReference type="EMBL" id="JAEHOE010000006">
    <property type="protein sequence ID" value="KAG2499710.1"/>
    <property type="molecule type" value="Genomic_DNA"/>
</dbReference>
<dbReference type="PROSITE" id="PS51318">
    <property type="entry name" value="TAT"/>
    <property type="match status" value="1"/>
</dbReference>
<evidence type="ECO:0000256" key="1">
    <source>
        <dbReference type="SAM" id="MobiDB-lite"/>
    </source>
</evidence>
<dbReference type="AlphaFoldDB" id="A0A835YB41"/>
<evidence type="ECO:0000313" key="4">
    <source>
        <dbReference type="Proteomes" id="UP000612055"/>
    </source>
</evidence>
<gene>
    <name evidence="3" type="ORF">HYH03_002645</name>
</gene>
<protein>
    <recommendedName>
        <fullName evidence="2">DUF6816 domain-containing protein</fullName>
    </recommendedName>
</protein>
<proteinExistence type="predicted"/>
<sequence>MATLTSTSPSTVSVRSHQQRPCSFRQRSTAGAHESGPGPSLPRPGRRELLLGGSALLAAVAAGGPADASKLPPWADGAWEAIGGGPSDLVFPDEFLGVWDVVSVLVRLDTPLGAEGVPPAAQASVRRAQAQDLDKKTAYQVSFVRNRTGKVVYDRRFNTASMLSMYYTGADMSFQERIVWDINDPNILSLRMPGMSVRTRVTRRSEEFPADDRIETSEFVESIYDGGQPGGSLEDEGEGGPSRLKASQCYTKYKWRDPKVAAADGGPTIIATQVVSDFLTPYDGEKAYIMAGNKPYAQYTYRIAFKRHESA</sequence>
<reference evidence="3" key="1">
    <citation type="journal article" date="2020" name="bioRxiv">
        <title>Comparative genomics of Chlamydomonas.</title>
        <authorList>
            <person name="Craig R.J."/>
            <person name="Hasan A.R."/>
            <person name="Ness R.W."/>
            <person name="Keightley P.D."/>
        </authorList>
    </citation>
    <scope>NUCLEOTIDE SEQUENCE</scope>
    <source>
        <strain evidence="3">CCAP 11/70</strain>
    </source>
</reference>
<feature type="compositionally biased region" description="Polar residues" evidence="1">
    <location>
        <begin position="19"/>
        <end position="29"/>
    </location>
</feature>
<accession>A0A835YB41</accession>
<dbReference type="Proteomes" id="UP000612055">
    <property type="component" value="Unassembled WGS sequence"/>
</dbReference>
<feature type="domain" description="DUF6816" evidence="2">
    <location>
        <begin position="83"/>
        <end position="308"/>
    </location>
</feature>
<evidence type="ECO:0000313" key="3">
    <source>
        <dbReference type="EMBL" id="KAG2499710.1"/>
    </source>
</evidence>
<feature type="region of interest" description="Disordered" evidence="1">
    <location>
        <begin position="1"/>
        <end position="46"/>
    </location>
</feature>
<evidence type="ECO:0000259" key="2">
    <source>
        <dbReference type="Pfam" id="PF20670"/>
    </source>
</evidence>
<feature type="region of interest" description="Disordered" evidence="1">
    <location>
        <begin position="225"/>
        <end position="244"/>
    </location>
</feature>
<feature type="compositionally biased region" description="Low complexity" evidence="1">
    <location>
        <begin position="1"/>
        <end position="16"/>
    </location>
</feature>
<keyword evidence="4" id="KW-1185">Reference proteome</keyword>
<dbReference type="InterPro" id="IPR006311">
    <property type="entry name" value="TAT_signal"/>
</dbReference>
<dbReference type="Pfam" id="PF20670">
    <property type="entry name" value="DUF6816"/>
    <property type="match status" value="1"/>
</dbReference>
<organism evidence="3 4">
    <name type="scientific">Edaphochlamys debaryana</name>
    <dbReference type="NCBI Taxonomy" id="47281"/>
    <lineage>
        <taxon>Eukaryota</taxon>
        <taxon>Viridiplantae</taxon>
        <taxon>Chlorophyta</taxon>
        <taxon>core chlorophytes</taxon>
        <taxon>Chlorophyceae</taxon>
        <taxon>CS clade</taxon>
        <taxon>Chlamydomonadales</taxon>
        <taxon>Chlamydomonadales incertae sedis</taxon>
        <taxon>Edaphochlamys</taxon>
    </lineage>
</organism>
<name>A0A835YB41_9CHLO</name>
<dbReference type="InterPro" id="IPR049213">
    <property type="entry name" value="DUF6816"/>
</dbReference>